<organism evidence="5 6">
    <name type="scientific">Streptomyces caniscabiei</name>
    <dbReference type="NCBI Taxonomy" id="2746961"/>
    <lineage>
        <taxon>Bacteria</taxon>
        <taxon>Bacillati</taxon>
        <taxon>Actinomycetota</taxon>
        <taxon>Actinomycetes</taxon>
        <taxon>Kitasatosporales</taxon>
        <taxon>Streptomycetaceae</taxon>
        <taxon>Streptomyces</taxon>
    </lineage>
</organism>
<evidence type="ECO:0000256" key="1">
    <source>
        <dbReference type="ARBA" id="ARBA00022722"/>
    </source>
</evidence>
<evidence type="ECO:0000259" key="4">
    <source>
        <dbReference type="SMART" id="SM00479"/>
    </source>
</evidence>
<dbReference type="SUPFAM" id="SSF53098">
    <property type="entry name" value="Ribonuclease H-like"/>
    <property type="match status" value="1"/>
</dbReference>
<evidence type="ECO:0000256" key="3">
    <source>
        <dbReference type="ARBA" id="ARBA00022839"/>
    </source>
</evidence>
<dbReference type="SMART" id="SM00479">
    <property type="entry name" value="EXOIII"/>
    <property type="match status" value="1"/>
</dbReference>
<dbReference type="GO" id="GO:0005829">
    <property type="term" value="C:cytosol"/>
    <property type="evidence" value="ECO:0007669"/>
    <property type="project" value="TreeGrafter"/>
</dbReference>
<dbReference type="PANTHER" id="PTHR30231:SF4">
    <property type="entry name" value="PROTEIN NEN2"/>
    <property type="match status" value="1"/>
</dbReference>
<keyword evidence="1" id="KW-0540">Nuclease</keyword>
<gene>
    <name evidence="5" type="ORF">IHE70_09620</name>
</gene>
<dbReference type="Pfam" id="PF00929">
    <property type="entry name" value="RNase_T"/>
    <property type="match status" value="1"/>
</dbReference>
<dbReference type="InterPro" id="IPR012337">
    <property type="entry name" value="RNaseH-like_sf"/>
</dbReference>
<keyword evidence="2" id="KW-0378">Hydrolase</keyword>
<evidence type="ECO:0000256" key="2">
    <source>
        <dbReference type="ARBA" id="ARBA00022801"/>
    </source>
</evidence>
<dbReference type="Gene3D" id="3.30.420.10">
    <property type="entry name" value="Ribonuclease H-like superfamily/Ribonuclease H"/>
    <property type="match status" value="1"/>
</dbReference>
<sequence>MSWHLKRMAAFDLETTAADPETARIVTACVVQIGGNQPPQPATWVADPGVDIPDEAAKIHGYSTERARAEGRPAADVVEEITAALGQVLAHGIPIVAMNARYDLTVLDRECRRHGLETLLDRYVDNVIWPVIDPFVIDKAVDRYRSGKRTLTALCEHYQVKLDGAHDSAADAVAAARVAWRLGATRPELAAMDIEALHHAQIKWAAEQAEGLREYFAKTPGKEHLAETVQADWPLVPAQRDGGAA</sequence>
<dbReference type="GeneID" id="79933794"/>
<dbReference type="GO" id="GO:0003676">
    <property type="term" value="F:nucleic acid binding"/>
    <property type="evidence" value="ECO:0007669"/>
    <property type="project" value="InterPro"/>
</dbReference>
<evidence type="ECO:0000313" key="5">
    <source>
        <dbReference type="EMBL" id="MBD9723499.1"/>
    </source>
</evidence>
<accession>A0A927L192</accession>
<dbReference type="Proteomes" id="UP000661025">
    <property type="component" value="Unassembled WGS sequence"/>
</dbReference>
<proteinExistence type="predicted"/>
<dbReference type="NCBIfam" id="NF005927">
    <property type="entry name" value="PRK07942.1"/>
    <property type="match status" value="1"/>
</dbReference>
<feature type="domain" description="Exonuclease" evidence="4">
    <location>
        <begin position="7"/>
        <end position="188"/>
    </location>
</feature>
<evidence type="ECO:0000313" key="6">
    <source>
        <dbReference type="Proteomes" id="UP000661025"/>
    </source>
</evidence>
<comment type="caution">
    <text evidence="5">The sequence shown here is derived from an EMBL/GenBank/DDBJ whole genome shotgun (WGS) entry which is preliminary data.</text>
</comment>
<dbReference type="RefSeq" id="WP_192360405.1">
    <property type="nucleotide sequence ID" value="NZ_CP119182.1"/>
</dbReference>
<dbReference type="GO" id="GO:0008408">
    <property type="term" value="F:3'-5' exonuclease activity"/>
    <property type="evidence" value="ECO:0007669"/>
    <property type="project" value="TreeGrafter"/>
</dbReference>
<dbReference type="InterPro" id="IPR013520">
    <property type="entry name" value="Ribonucl_H"/>
</dbReference>
<dbReference type="InterPro" id="IPR036397">
    <property type="entry name" value="RNaseH_sf"/>
</dbReference>
<protein>
    <submittedName>
        <fullName evidence="5">3'-5' exonuclease</fullName>
    </submittedName>
</protein>
<keyword evidence="3 5" id="KW-0269">Exonuclease</keyword>
<dbReference type="EMBL" id="JACYXT010000003">
    <property type="protein sequence ID" value="MBD9723499.1"/>
    <property type="molecule type" value="Genomic_DNA"/>
</dbReference>
<dbReference type="CDD" id="cd06127">
    <property type="entry name" value="DEDDh"/>
    <property type="match status" value="1"/>
</dbReference>
<name>A0A927L192_9ACTN</name>
<dbReference type="PANTHER" id="PTHR30231">
    <property type="entry name" value="DNA POLYMERASE III SUBUNIT EPSILON"/>
    <property type="match status" value="1"/>
</dbReference>
<dbReference type="AlphaFoldDB" id="A0A927L192"/>
<reference evidence="5" key="1">
    <citation type="submission" date="2020-09" db="EMBL/GenBank/DDBJ databases">
        <title>Streptomyces canutascabiei sp. nov., which causes potato common scab and is distributed across the world.</title>
        <authorList>
            <person name="Nguyen H.P."/>
            <person name="Weisberg A.J."/>
            <person name="Chang J.H."/>
            <person name="Clarke C.R."/>
        </authorList>
    </citation>
    <scope>NUCLEOTIDE SEQUENCE</scope>
    <source>
        <strain evidence="5">ID-01-6.2a</strain>
    </source>
</reference>